<dbReference type="EMBL" id="QVQW01000007">
    <property type="protein sequence ID" value="RKU47927.1"/>
    <property type="molecule type" value="Genomic_DNA"/>
</dbReference>
<protein>
    <recommendedName>
        <fullName evidence="4">AB hydrolase-1 domain-containing protein</fullName>
    </recommendedName>
</protein>
<evidence type="ECO:0000313" key="3">
    <source>
        <dbReference type="Proteomes" id="UP000275385"/>
    </source>
</evidence>
<feature type="region of interest" description="Disordered" evidence="1">
    <location>
        <begin position="114"/>
        <end position="137"/>
    </location>
</feature>
<evidence type="ECO:0000313" key="2">
    <source>
        <dbReference type="EMBL" id="RKU47927.1"/>
    </source>
</evidence>
<comment type="caution">
    <text evidence="2">The sequence shown here is derived from an EMBL/GenBank/DDBJ whole genome shotgun (WGS) entry which is preliminary data.</text>
</comment>
<dbReference type="STRING" id="177199.A0A420YJ72"/>
<dbReference type="OrthoDB" id="190201at2759"/>
<proteinExistence type="predicted"/>
<dbReference type="SUPFAM" id="SSF53474">
    <property type="entry name" value="alpha/beta-Hydrolases"/>
    <property type="match status" value="1"/>
</dbReference>
<evidence type="ECO:0000256" key="1">
    <source>
        <dbReference type="SAM" id="MobiDB-lite"/>
    </source>
</evidence>
<keyword evidence="3" id="KW-1185">Reference proteome</keyword>
<dbReference type="InterPro" id="IPR029058">
    <property type="entry name" value="AB_hydrolase_fold"/>
</dbReference>
<sequence length="148" mass="16600">MSFPARSFPPRGNRTDGGTYAINGLFCKPIFIRNEAVLEILVHGITYNKTMWSGLGFGDYYNWHSFASLQGYYTLAIDRLGHGTNPQHPDPLTIVEGALQEEIVQQLIKRVRSSPSNPLGRQFEQITRGSLSSGDTSQNILLRPRQAY</sequence>
<dbReference type="Gene3D" id="3.40.50.1820">
    <property type="entry name" value="alpha/beta hydrolase"/>
    <property type="match status" value="1"/>
</dbReference>
<gene>
    <name evidence="2" type="ORF">DL546_009352</name>
</gene>
<accession>A0A420YJ72</accession>
<evidence type="ECO:0008006" key="4">
    <source>
        <dbReference type="Google" id="ProtNLM"/>
    </source>
</evidence>
<organism evidence="2 3">
    <name type="scientific">Coniochaeta pulveracea</name>
    <dbReference type="NCBI Taxonomy" id="177199"/>
    <lineage>
        <taxon>Eukaryota</taxon>
        <taxon>Fungi</taxon>
        <taxon>Dikarya</taxon>
        <taxon>Ascomycota</taxon>
        <taxon>Pezizomycotina</taxon>
        <taxon>Sordariomycetes</taxon>
        <taxon>Sordariomycetidae</taxon>
        <taxon>Coniochaetales</taxon>
        <taxon>Coniochaetaceae</taxon>
        <taxon>Coniochaeta</taxon>
    </lineage>
</organism>
<name>A0A420YJ72_9PEZI</name>
<dbReference type="Proteomes" id="UP000275385">
    <property type="component" value="Unassembled WGS sequence"/>
</dbReference>
<dbReference type="AlphaFoldDB" id="A0A420YJ72"/>
<reference evidence="2 3" key="1">
    <citation type="submission" date="2018-08" db="EMBL/GenBank/DDBJ databases">
        <title>Draft genome of the lignicolous fungus Coniochaeta pulveracea.</title>
        <authorList>
            <person name="Borstlap C.J."/>
            <person name="De Witt R.N."/>
            <person name="Botha A."/>
            <person name="Volschenk H."/>
        </authorList>
    </citation>
    <scope>NUCLEOTIDE SEQUENCE [LARGE SCALE GENOMIC DNA]</scope>
    <source>
        <strain evidence="2 3">CAB683</strain>
    </source>
</reference>